<dbReference type="EMBL" id="FODD01000004">
    <property type="protein sequence ID" value="SEN36730.1"/>
    <property type="molecule type" value="Genomic_DNA"/>
</dbReference>
<feature type="domain" description="Mycothiol-dependent maleylpyruvate isomerase metal-binding" evidence="2">
    <location>
        <begin position="19"/>
        <end position="153"/>
    </location>
</feature>
<accession>A0A1H8FYY8</accession>
<proteinExistence type="predicted"/>
<organism evidence="3 4">
    <name type="scientific">Actinacidiphila rubida</name>
    <dbReference type="NCBI Taxonomy" id="310780"/>
    <lineage>
        <taxon>Bacteria</taxon>
        <taxon>Bacillati</taxon>
        <taxon>Actinomycetota</taxon>
        <taxon>Actinomycetes</taxon>
        <taxon>Kitasatosporales</taxon>
        <taxon>Streptomycetaceae</taxon>
        <taxon>Actinacidiphila</taxon>
    </lineage>
</organism>
<dbReference type="InterPro" id="IPR034660">
    <property type="entry name" value="DinB/YfiT-like"/>
</dbReference>
<dbReference type="Pfam" id="PF11716">
    <property type="entry name" value="MDMPI_N"/>
    <property type="match status" value="1"/>
</dbReference>
<dbReference type="OrthoDB" id="5118203at2"/>
<dbReference type="STRING" id="310780.SAMN05216267_1004150"/>
<dbReference type="SUPFAM" id="SSF55718">
    <property type="entry name" value="SCP-like"/>
    <property type="match status" value="1"/>
</dbReference>
<reference evidence="3 4" key="1">
    <citation type="submission" date="2016-10" db="EMBL/GenBank/DDBJ databases">
        <authorList>
            <person name="de Groot N.N."/>
        </authorList>
    </citation>
    <scope>NUCLEOTIDE SEQUENCE [LARGE SCALE GENOMIC DNA]</scope>
    <source>
        <strain evidence="3 4">CGMCC 4.2026</strain>
    </source>
</reference>
<dbReference type="NCBIfam" id="TIGR03083">
    <property type="entry name" value="maleylpyruvate isomerase family mycothiol-dependent enzyme"/>
    <property type="match status" value="1"/>
</dbReference>
<dbReference type="InterPro" id="IPR017517">
    <property type="entry name" value="Maleyloyr_isom"/>
</dbReference>
<dbReference type="GO" id="GO:0046872">
    <property type="term" value="F:metal ion binding"/>
    <property type="evidence" value="ECO:0007669"/>
    <property type="project" value="InterPro"/>
</dbReference>
<dbReference type="Pfam" id="PF07398">
    <property type="entry name" value="MDMPI_C"/>
    <property type="match status" value="1"/>
</dbReference>
<evidence type="ECO:0000259" key="2">
    <source>
        <dbReference type="Pfam" id="PF11716"/>
    </source>
</evidence>
<evidence type="ECO:0000313" key="4">
    <source>
        <dbReference type="Proteomes" id="UP000181951"/>
    </source>
</evidence>
<evidence type="ECO:0000259" key="1">
    <source>
        <dbReference type="Pfam" id="PF07398"/>
    </source>
</evidence>
<dbReference type="InterPro" id="IPR010872">
    <property type="entry name" value="MDMPI_C-term_domain"/>
</dbReference>
<dbReference type="InterPro" id="IPR024344">
    <property type="entry name" value="MDMPI_metal-binding"/>
</dbReference>
<dbReference type="Gene3D" id="1.20.120.450">
    <property type="entry name" value="dinb family like domain"/>
    <property type="match status" value="1"/>
</dbReference>
<dbReference type="Proteomes" id="UP000181951">
    <property type="component" value="Unassembled WGS sequence"/>
</dbReference>
<dbReference type="GO" id="GO:0016853">
    <property type="term" value="F:isomerase activity"/>
    <property type="evidence" value="ECO:0007669"/>
    <property type="project" value="UniProtKB-KW"/>
</dbReference>
<keyword evidence="3" id="KW-0413">Isomerase</keyword>
<protein>
    <submittedName>
        <fullName evidence="3">Maleylpyruvate isomerase</fullName>
    </submittedName>
</protein>
<dbReference type="SUPFAM" id="SSF109854">
    <property type="entry name" value="DinB/YfiT-like putative metalloenzymes"/>
    <property type="match status" value="1"/>
</dbReference>
<dbReference type="InterPro" id="IPR036527">
    <property type="entry name" value="SCP2_sterol-bd_dom_sf"/>
</dbReference>
<evidence type="ECO:0000313" key="3">
    <source>
        <dbReference type="EMBL" id="SEN36730.1"/>
    </source>
</evidence>
<dbReference type="AlphaFoldDB" id="A0A1H8FYY8"/>
<keyword evidence="4" id="KW-1185">Reference proteome</keyword>
<sequence>MAADGTAFEPGAVLGQITEATGQLLRTAARLGEGDVRAPSLLPGWSRAHVLTHLARNADGGRRLLTWARTGTRTPEYPSLTARAEEIEAGAGRGAAELLADLRDSAAAFEAEYRRMPPEGWDRVVRWTRGQEHPASRAADARLTEVVVHHADLDAGYTPDDWPAAFTDAMLGRVAASFSARDDAPPMRLHATDAVAVYSVGAPRLAGPTVRGTRSALLAWLMGRSPGDGLTVHGGGALPAPPFLY</sequence>
<gene>
    <name evidence="3" type="ORF">SAMN05216267_1004150</name>
</gene>
<dbReference type="RefSeq" id="WP_075016320.1">
    <property type="nucleotide sequence ID" value="NZ_FODD01000004.1"/>
</dbReference>
<name>A0A1H8FYY8_9ACTN</name>
<keyword evidence="3" id="KW-0670">Pyruvate</keyword>
<dbReference type="Gene3D" id="3.30.1050.20">
    <property type="match status" value="1"/>
</dbReference>
<feature type="domain" description="MDMPI C-terminal" evidence="1">
    <location>
        <begin position="161"/>
        <end position="241"/>
    </location>
</feature>